<organism evidence="4 5">
    <name type="scientific">Caballeronia sordidicola</name>
    <name type="common">Burkholderia sordidicola</name>
    <dbReference type="NCBI Taxonomy" id="196367"/>
    <lineage>
        <taxon>Bacteria</taxon>
        <taxon>Pseudomonadati</taxon>
        <taxon>Pseudomonadota</taxon>
        <taxon>Betaproteobacteria</taxon>
        <taxon>Burkholderiales</taxon>
        <taxon>Burkholderiaceae</taxon>
        <taxon>Caballeronia</taxon>
    </lineage>
</organism>
<dbReference type="InterPro" id="IPR050490">
    <property type="entry name" value="Bact_solute-bd_prot1"/>
</dbReference>
<comment type="caution">
    <text evidence="4">The sequence shown here is derived from an EMBL/GenBank/DDBJ whole genome shotgun (WGS) entry which is preliminary data.</text>
</comment>
<feature type="chain" id="PRO_5012241425" evidence="3">
    <location>
        <begin position="24"/>
        <end position="463"/>
    </location>
</feature>
<dbReference type="InterPro" id="IPR006059">
    <property type="entry name" value="SBP"/>
</dbReference>
<name>A0A242MWS1_CABSO</name>
<dbReference type="SUPFAM" id="SSF53850">
    <property type="entry name" value="Periplasmic binding protein-like II"/>
    <property type="match status" value="1"/>
</dbReference>
<evidence type="ECO:0000256" key="2">
    <source>
        <dbReference type="ARBA" id="ARBA00008520"/>
    </source>
</evidence>
<comment type="subcellular location">
    <subcellularLocation>
        <location evidence="1">Periplasm</location>
    </subcellularLocation>
</comment>
<evidence type="ECO:0000256" key="1">
    <source>
        <dbReference type="ARBA" id="ARBA00004418"/>
    </source>
</evidence>
<feature type="signal peptide" evidence="3">
    <location>
        <begin position="1"/>
        <end position="23"/>
    </location>
</feature>
<dbReference type="PANTHER" id="PTHR43649">
    <property type="entry name" value="ARABINOSE-BINDING PROTEIN-RELATED"/>
    <property type="match status" value="1"/>
</dbReference>
<reference evidence="4 5" key="1">
    <citation type="submission" date="2017-03" db="EMBL/GenBank/DDBJ databases">
        <title>Genome analysis of strain PAMC 26510.</title>
        <authorList>
            <person name="Oh H.-M."/>
            <person name="Yang J.-A."/>
        </authorList>
    </citation>
    <scope>NUCLEOTIDE SEQUENCE [LARGE SCALE GENOMIC DNA]</scope>
    <source>
        <strain evidence="4 5">PAMC 26510</strain>
    </source>
</reference>
<sequence>MFRRVACAGLCALLVVVCDSDWAADQGSSQATATAAAPAVTPAAMPAYGLKPGKPYKGETVKIMAVNTPQFVALQMRTQQFTDVTGINVKWLFVPFKPLQEKVTSVGVAANGNVDIVNYLDQWGASYAHWLLPLDPLVKRDNFDLSDFPAPFLQSITHGGKLYGMPMRSNVQMFLYRKDVFDALNIKPPSTWQDVINAGPKIRAAYPDMAPLACYYGADGNRQNLFAWADFVRGAGGAILDAKGYPAWTSAKAMKATQEYVALYTKHNLCGPGATSNVEQDARISFQQGHAAMLPIWQWSYSAVTNPKDSTLKPAQVGFAPMPAYKAGDAPTTVVNTMPMSISMYSKHQNASWEFLKWLANPELDKRNAIEREVNGYSVRNNVVNRWSSMQDSQVNAANSNVPAAEVKALKGHAQPMPEVVYWPEVADLASVAINQAVTGADVDAVMTDAASQAHRVVERELR</sequence>
<dbReference type="EMBL" id="NBTY01000067">
    <property type="protein sequence ID" value="OTP75889.1"/>
    <property type="molecule type" value="Genomic_DNA"/>
</dbReference>
<dbReference type="PANTHER" id="PTHR43649:SF12">
    <property type="entry name" value="DIACETYLCHITOBIOSE BINDING PROTEIN DASA"/>
    <property type="match status" value="1"/>
</dbReference>
<dbReference type="RefSeq" id="WP_144022094.1">
    <property type="nucleotide sequence ID" value="NZ_NBTY01000067.1"/>
</dbReference>
<accession>A0A242MWS1</accession>
<dbReference type="AlphaFoldDB" id="A0A242MWS1"/>
<dbReference type="CDD" id="cd13585">
    <property type="entry name" value="PBP2_TMBP_like"/>
    <property type="match status" value="1"/>
</dbReference>
<evidence type="ECO:0000256" key="3">
    <source>
        <dbReference type="SAM" id="SignalP"/>
    </source>
</evidence>
<keyword evidence="3" id="KW-0732">Signal</keyword>
<proteinExistence type="inferred from homology"/>
<evidence type="ECO:0000313" key="4">
    <source>
        <dbReference type="EMBL" id="OTP75889.1"/>
    </source>
</evidence>
<dbReference type="GO" id="GO:0042597">
    <property type="term" value="C:periplasmic space"/>
    <property type="evidence" value="ECO:0007669"/>
    <property type="project" value="UniProtKB-SubCell"/>
</dbReference>
<dbReference type="Gene3D" id="3.40.190.10">
    <property type="entry name" value="Periplasmic binding protein-like II"/>
    <property type="match status" value="2"/>
</dbReference>
<gene>
    <name evidence="4" type="ORF">PAMC26510_12945</name>
</gene>
<comment type="similarity">
    <text evidence="2">Belongs to the bacterial solute-binding protein 1 family.</text>
</comment>
<dbReference type="Proteomes" id="UP000194546">
    <property type="component" value="Unassembled WGS sequence"/>
</dbReference>
<evidence type="ECO:0000313" key="5">
    <source>
        <dbReference type="Proteomes" id="UP000194546"/>
    </source>
</evidence>
<protein>
    <submittedName>
        <fullName evidence="4">Various polyols ABC transporter, periplasmic substrate-binding protein</fullName>
    </submittedName>
</protein>
<dbReference type="Pfam" id="PF01547">
    <property type="entry name" value="SBP_bac_1"/>
    <property type="match status" value="1"/>
</dbReference>